<name>A0A8D9F0I3_9HEMI</name>
<evidence type="ECO:0000313" key="1">
    <source>
        <dbReference type="EMBL" id="CAG6771824.1"/>
    </source>
</evidence>
<organism evidence="1">
    <name type="scientific">Cacopsylla melanoneura</name>
    <dbReference type="NCBI Taxonomy" id="428564"/>
    <lineage>
        <taxon>Eukaryota</taxon>
        <taxon>Metazoa</taxon>
        <taxon>Ecdysozoa</taxon>
        <taxon>Arthropoda</taxon>
        <taxon>Hexapoda</taxon>
        <taxon>Insecta</taxon>
        <taxon>Pterygota</taxon>
        <taxon>Neoptera</taxon>
        <taxon>Paraneoptera</taxon>
        <taxon>Hemiptera</taxon>
        <taxon>Sternorrhyncha</taxon>
        <taxon>Psylloidea</taxon>
        <taxon>Psyllidae</taxon>
        <taxon>Psyllinae</taxon>
        <taxon>Cacopsylla</taxon>
    </lineage>
</organism>
<proteinExistence type="predicted"/>
<dbReference type="EMBL" id="HBUF01586028">
    <property type="protein sequence ID" value="CAG6771820.1"/>
    <property type="molecule type" value="Transcribed_RNA"/>
</dbReference>
<dbReference type="EMBL" id="HBUF01586026">
    <property type="protein sequence ID" value="CAG6771812.1"/>
    <property type="molecule type" value="Transcribed_RNA"/>
</dbReference>
<dbReference type="EMBL" id="HBUF01586029">
    <property type="protein sequence ID" value="CAG6771824.1"/>
    <property type="molecule type" value="Transcribed_RNA"/>
</dbReference>
<protein>
    <submittedName>
        <fullName evidence="1">Uncharacterized protein</fullName>
    </submittedName>
</protein>
<sequence length="110" mass="12572">MPEVGSIVYLRVEPFITVGVHDVNRLTCRSHVTCHTNVDGKPALERTRPILLLLIQITRLKVEHTGEAALVRLVEEKYLHPLTLDERLGVSQDSEHHVLYCTLFFEYHSG</sequence>
<dbReference type="EMBL" id="HBUF01586027">
    <property type="protein sequence ID" value="CAG6771816.1"/>
    <property type="molecule type" value="Transcribed_RNA"/>
</dbReference>
<reference evidence="1" key="1">
    <citation type="submission" date="2021-05" db="EMBL/GenBank/DDBJ databases">
        <authorList>
            <person name="Alioto T."/>
            <person name="Alioto T."/>
            <person name="Gomez Garrido J."/>
        </authorList>
    </citation>
    <scope>NUCLEOTIDE SEQUENCE</scope>
</reference>
<dbReference type="AlphaFoldDB" id="A0A8D9F0I3"/>
<accession>A0A8D9F0I3</accession>